<dbReference type="STRING" id="573508.A0A1E3BCC6"/>
<keyword evidence="4" id="KW-1185">Reference proteome</keyword>
<evidence type="ECO:0000313" key="4">
    <source>
        <dbReference type="Proteomes" id="UP000094569"/>
    </source>
</evidence>
<protein>
    <recommendedName>
        <fullName evidence="2">Endonuclease/exonuclease/phosphatase domain-containing protein</fullName>
    </recommendedName>
</protein>
<name>A0A1E3BCC6_ASPCR</name>
<dbReference type="Gene3D" id="3.60.10.10">
    <property type="entry name" value="Endonuclease/exonuclease/phosphatase"/>
    <property type="match status" value="1"/>
</dbReference>
<dbReference type="AlphaFoldDB" id="A0A1E3BCC6"/>
<evidence type="ECO:0000259" key="2">
    <source>
        <dbReference type="Pfam" id="PF14529"/>
    </source>
</evidence>
<dbReference type="VEuPathDB" id="FungiDB:SI65_05242"/>
<evidence type="ECO:0000256" key="1">
    <source>
        <dbReference type="SAM" id="MobiDB-lite"/>
    </source>
</evidence>
<reference evidence="3 4" key="1">
    <citation type="journal article" date="2016" name="BMC Genomics">
        <title>Comparative genomic and transcriptomic analyses of the Fuzhuan brick tea-fermentation fungus Aspergillus cristatus.</title>
        <authorList>
            <person name="Ge Y."/>
            <person name="Wang Y."/>
            <person name="Liu Y."/>
            <person name="Tan Y."/>
            <person name="Ren X."/>
            <person name="Zhang X."/>
            <person name="Hyde K.D."/>
            <person name="Liu Y."/>
            <person name="Liu Z."/>
        </authorList>
    </citation>
    <scope>NUCLEOTIDE SEQUENCE [LARGE SCALE GENOMIC DNA]</scope>
    <source>
        <strain evidence="3 4">GZAAS20.1005</strain>
    </source>
</reference>
<dbReference type="GO" id="GO:0003824">
    <property type="term" value="F:catalytic activity"/>
    <property type="evidence" value="ECO:0007669"/>
    <property type="project" value="InterPro"/>
</dbReference>
<feature type="domain" description="Endonuclease/exonuclease/phosphatase" evidence="2">
    <location>
        <begin position="108"/>
        <end position="194"/>
    </location>
</feature>
<dbReference type="SUPFAM" id="SSF56219">
    <property type="entry name" value="DNase I-like"/>
    <property type="match status" value="1"/>
</dbReference>
<dbReference type="InterPro" id="IPR005135">
    <property type="entry name" value="Endo/exonuclease/phosphatase"/>
</dbReference>
<dbReference type="InterPro" id="IPR036691">
    <property type="entry name" value="Endo/exonu/phosph_ase_sf"/>
</dbReference>
<organism evidence="3 4">
    <name type="scientific">Aspergillus cristatus</name>
    <name type="common">Chinese Fuzhuan brick tea-fermentation fungus</name>
    <name type="synonym">Eurotium cristatum</name>
    <dbReference type="NCBI Taxonomy" id="573508"/>
    <lineage>
        <taxon>Eukaryota</taxon>
        <taxon>Fungi</taxon>
        <taxon>Dikarya</taxon>
        <taxon>Ascomycota</taxon>
        <taxon>Pezizomycotina</taxon>
        <taxon>Eurotiomycetes</taxon>
        <taxon>Eurotiomycetidae</taxon>
        <taxon>Eurotiales</taxon>
        <taxon>Aspergillaceae</taxon>
        <taxon>Aspergillus</taxon>
        <taxon>Aspergillus subgen. Aspergillus</taxon>
    </lineage>
</organism>
<comment type="caution">
    <text evidence="3">The sequence shown here is derived from an EMBL/GenBank/DDBJ whole genome shotgun (WGS) entry which is preliminary data.</text>
</comment>
<feature type="region of interest" description="Disordered" evidence="1">
    <location>
        <begin position="295"/>
        <end position="315"/>
    </location>
</feature>
<dbReference type="Pfam" id="PF14529">
    <property type="entry name" value="Exo_endo_phos_2"/>
    <property type="match status" value="1"/>
</dbReference>
<accession>A0A1E3BCC6</accession>
<dbReference type="Proteomes" id="UP000094569">
    <property type="component" value="Unassembled WGS sequence"/>
</dbReference>
<gene>
    <name evidence="3" type="ORF">SI65_05242</name>
</gene>
<dbReference type="OrthoDB" id="5145195at2759"/>
<proteinExistence type="predicted"/>
<dbReference type="EMBL" id="JXNT01000005">
    <property type="protein sequence ID" value="ODM18625.1"/>
    <property type="molecule type" value="Genomic_DNA"/>
</dbReference>
<evidence type="ECO:0000313" key="3">
    <source>
        <dbReference type="EMBL" id="ODM18625.1"/>
    </source>
</evidence>
<sequence length="356" mass="40389">MRYDKTLPHLRVLQVNVARSPSPHGAALQLAFEQDYHAVLIQQPWISNFRERRLSKHHPAFHLFTPIEYWTHRPRTLTYICKHPQLKAELVPHGPQRCRDLTAVQSLPVGPCLIAGDFNLRHPQWRTNTTITSPGAVPFLQWADQQGLHLTLQPNTPTRGNSTIDLAWANSPLICQGTHTEPAPGFPALTDHIALSTSIHWHPVNNAKPVPPLRMATLQEDIFLSAIRKESGFLGGSPPPQPGLALETLDKYTTAIIQAITNALEASTKRAYPHPSGHRWWNKECQEAVLALQKASQDPDSPSTEHEMAQRNFRRTTRQAKRQYWRIQLDSFTDSQDVFRGRFLRLSFHCLVLVCS</sequence>